<dbReference type="EMBL" id="FONY01000099">
    <property type="protein sequence ID" value="SFF63656.1"/>
    <property type="molecule type" value="Genomic_DNA"/>
</dbReference>
<dbReference type="RefSeq" id="WP_143091088.1">
    <property type="nucleotide sequence ID" value="NZ_FONY01000099.1"/>
</dbReference>
<keyword evidence="2" id="KW-1185">Reference proteome</keyword>
<name>A0A1I2KFD8_9BACT</name>
<reference evidence="2" key="1">
    <citation type="submission" date="2016-10" db="EMBL/GenBank/DDBJ databases">
        <authorList>
            <person name="Varghese N."/>
            <person name="Submissions S."/>
        </authorList>
    </citation>
    <scope>NUCLEOTIDE SEQUENCE [LARGE SCALE GENOMIC DNA]</scope>
    <source>
        <strain>GEY</strain>
        <strain evidence="2">DSM 9560</strain>
    </source>
</reference>
<accession>A0A1I2KFD8</accession>
<proteinExistence type="predicted"/>
<dbReference type="AlphaFoldDB" id="A0A1I2KFD8"/>
<evidence type="ECO:0000313" key="1">
    <source>
        <dbReference type="EMBL" id="SFF63656.1"/>
    </source>
</evidence>
<evidence type="ECO:0000313" key="2">
    <source>
        <dbReference type="Proteomes" id="UP000199513"/>
    </source>
</evidence>
<sequence length="168" mass="19198">MEKNLLRKLYVGVILLLTVCLGSACDRLILKPISENVLKAKINENDWIAQEVDKHFLMKNTKALNSVAFEGKLNRESLQLIIIDNRQSLDGFFYNHPISELEIGQISSCIYHNGDTGYLGTPEIKIIMMNNEVIEGYFSVECVEVSPQQKENPSRVRISDGYFKFRIN</sequence>
<gene>
    <name evidence="1" type="ORF">SAMN04488541_10993</name>
</gene>
<organism evidence="1 2">
    <name type="scientific">Thermoflexibacter ruber</name>
    <dbReference type="NCBI Taxonomy" id="1003"/>
    <lineage>
        <taxon>Bacteria</taxon>
        <taxon>Pseudomonadati</taxon>
        <taxon>Bacteroidota</taxon>
        <taxon>Cytophagia</taxon>
        <taxon>Cytophagales</taxon>
        <taxon>Thermoflexibacteraceae</taxon>
        <taxon>Thermoflexibacter</taxon>
    </lineage>
</organism>
<dbReference type="Proteomes" id="UP000199513">
    <property type="component" value="Unassembled WGS sequence"/>
</dbReference>
<protein>
    <submittedName>
        <fullName evidence="1">Uncharacterized protein</fullName>
    </submittedName>
</protein>
<dbReference type="STRING" id="1003.SAMN04488541_10993"/>
<dbReference type="PROSITE" id="PS51257">
    <property type="entry name" value="PROKAR_LIPOPROTEIN"/>
    <property type="match status" value="1"/>
</dbReference>